<evidence type="ECO:0000256" key="5">
    <source>
        <dbReference type="ARBA" id="ARBA00022692"/>
    </source>
</evidence>
<reference evidence="9" key="1">
    <citation type="submission" date="2021-04" db="EMBL/GenBank/DDBJ databases">
        <authorList>
            <consortium name="Molecular Ecology Group"/>
        </authorList>
    </citation>
    <scope>NUCLEOTIDE SEQUENCE</scope>
</reference>
<evidence type="ECO:0000256" key="7">
    <source>
        <dbReference type="ARBA" id="ARBA00023136"/>
    </source>
</evidence>
<dbReference type="GO" id="GO:0016020">
    <property type="term" value="C:membrane"/>
    <property type="evidence" value="ECO:0007669"/>
    <property type="project" value="UniProtKB-SubCell"/>
</dbReference>
<evidence type="ECO:0000256" key="1">
    <source>
        <dbReference type="ARBA" id="ARBA00004167"/>
    </source>
</evidence>
<evidence type="ECO:0000256" key="4">
    <source>
        <dbReference type="ARBA" id="ARBA00022679"/>
    </source>
</evidence>
<evidence type="ECO:0000313" key="9">
    <source>
        <dbReference type="EMBL" id="CAG5128830.1"/>
    </source>
</evidence>
<keyword evidence="7 8" id="KW-0472">Membrane</keyword>
<dbReference type="OrthoDB" id="6044707at2759"/>
<organism evidence="9 10">
    <name type="scientific">Candidula unifasciata</name>
    <dbReference type="NCBI Taxonomy" id="100452"/>
    <lineage>
        <taxon>Eukaryota</taxon>
        <taxon>Metazoa</taxon>
        <taxon>Spiralia</taxon>
        <taxon>Lophotrochozoa</taxon>
        <taxon>Mollusca</taxon>
        <taxon>Gastropoda</taxon>
        <taxon>Heterobranchia</taxon>
        <taxon>Euthyneura</taxon>
        <taxon>Panpulmonata</taxon>
        <taxon>Eupulmonata</taxon>
        <taxon>Stylommatophora</taxon>
        <taxon>Helicina</taxon>
        <taxon>Helicoidea</taxon>
        <taxon>Geomitridae</taxon>
        <taxon>Candidula</taxon>
    </lineage>
</organism>
<keyword evidence="3 8" id="KW-0328">Glycosyltransferase</keyword>
<accession>A0A8S3ZM59</accession>
<evidence type="ECO:0000313" key="10">
    <source>
        <dbReference type="Proteomes" id="UP000678393"/>
    </source>
</evidence>
<comment type="subcellular location">
    <subcellularLocation>
        <location evidence="1">Membrane</location>
        <topology evidence="1">Single-pass membrane protein</topology>
    </subcellularLocation>
</comment>
<evidence type="ECO:0000256" key="8">
    <source>
        <dbReference type="RuleBase" id="RU366017"/>
    </source>
</evidence>
<keyword evidence="6 8" id="KW-1133">Transmembrane helix</keyword>
<sequence>MARLFVHASTLRITLLLLSAVTLVYLIFYLVWDDSVSCEHPRSHAGHEHSVKSWQEVELSQGDFMDQHHVPAGMGIWLKDRNIQIISAIHDLHHPKQSEIRIVLPSFLQHSSQREFVCCFHLSAKSDKYIEVPAGLDFIDLRFIVDIQNAAFDCVLKHSETAGDHRIKFVSFAPRTCQEDLSLPLTVVYPVRRSWEFAVCTKVAYARLEPVRLVEWFEYMRLIGASKIVTFHNNLHSDSRRVFDFYAATGFLELIEYRPQTQKSRILYKEKNSQTNGARQEKTLVVRDCQYRLGGYDFVITIDFDELPVPARPYRTLNSIIQNLLRNNSKAAAFRMDPILLPPEWQKPAQDLYHWQFSMGTYIAPHCVKWAYLPAHTWLATTHDVTPKEGYSNYVIPHDVLYFLHFRSCKADWQGVHCKNLTHTFHNEVMLKRFHGDVVRNLRKLPLENLIPDKEYVQLVRAGVKPGPNTDHLDDDPFVGLLLTDQ</sequence>
<dbReference type="GO" id="GO:0005737">
    <property type="term" value="C:cytoplasm"/>
    <property type="evidence" value="ECO:0007669"/>
    <property type="project" value="TreeGrafter"/>
</dbReference>
<dbReference type="PANTHER" id="PTHR21461:SF69">
    <property type="entry name" value="GLYCOSYLTRANSFERASE FAMILY 92 PROTEIN"/>
    <property type="match status" value="1"/>
</dbReference>
<dbReference type="InterPro" id="IPR008166">
    <property type="entry name" value="Glyco_transf_92"/>
</dbReference>
<keyword evidence="10" id="KW-1185">Reference proteome</keyword>
<evidence type="ECO:0000256" key="2">
    <source>
        <dbReference type="ARBA" id="ARBA00007647"/>
    </source>
</evidence>
<keyword evidence="4 8" id="KW-0808">Transferase</keyword>
<comment type="similarity">
    <text evidence="2 8">Belongs to the glycosyltransferase 92 family.</text>
</comment>
<dbReference type="GO" id="GO:0016757">
    <property type="term" value="F:glycosyltransferase activity"/>
    <property type="evidence" value="ECO:0007669"/>
    <property type="project" value="UniProtKB-UniRule"/>
</dbReference>
<dbReference type="PANTHER" id="PTHR21461">
    <property type="entry name" value="GLYCOSYLTRANSFERASE FAMILY 92 PROTEIN"/>
    <property type="match status" value="1"/>
</dbReference>
<evidence type="ECO:0000256" key="3">
    <source>
        <dbReference type="ARBA" id="ARBA00022676"/>
    </source>
</evidence>
<dbReference type="Pfam" id="PF01697">
    <property type="entry name" value="Glyco_transf_92"/>
    <property type="match status" value="1"/>
</dbReference>
<gene>
    <name evidence="9" type="ORF">CUNI_LOCUS14388</name>
</gene>
<proteinExistence type="inferred from homology"/>
<comment type="caution">
    <text evidence="9">The sequence shown here is derived from an EMBL/GenBank/DDBJ whole genome shotgun (WGS) entry which is preliminary data.</text>
</comment>
<dbReference type="EC" id="2.4.1.-" evidence="8"/>
<keyword evidence="5 8" id="KW-0812">Transmembrane</keyword>
<evidence type="ECO:0000256" key="6">
    <source>
        <dbReference type="ARBA" id="ARBA00022989"/>
    </source>
</evidence>
<dbReference type="Proteomes" id="UP000678393">
    <property type="component" value="Unassembled WGS sequence"/>
</dbReference>
<feature type="transmembrane region" description="Helical" evidence="8">
    <location>
        <begin position="12"/>
        <end position="32"/>
    </location>
</feature>
<protein>
    <recommendedName>
        <fullName evidence="8">Glycosyltransferase family 92 protein</fullName>
        <ecNumber evidence="8">2.4.1.-</ecNumber>
    </recommendedName>
</protein>
<name>A0A8S3ZM59_9EUPU</name>
<dbReference type="EMBL" id="CAJHNH020003233">
    <property type="protein sequence ID" value="CAG5128830.1"/>
    <property type="molecule type" value="Genomic_DNA"/>
</dbReference>
<dbReference type="AlphaFoldDB" id="A0A8S3ZM59"/>